<sequence length="52" mass="6005">MLDVHNLPQLLLSFPNAVIGNPAYGRKQERHWIPDKLVLMEMRNGETFGNDK</sequence>
<reference evidence="1 2" key="1">
    <citation type="submission" date="2019-04" db="EMBL/GenBank/DDBJ databases">
        <title>Genome of a novel bacterium Candidatus Jettenia ecosi reconstructed from metagenome of an anammox bioreactor.</title>
        <authorList>
            <person name="Mardanov A.V."/>
            <person name="Beletsky A.V."/>
            <person name="Ravin N.V."/>
            <person name="Botchkova E.A."/>
            <person name="Litti Y.V."/>
            <person name="Nozhevnikova A.N."/>
        </authorList>
    </citation>
    <scope>NUCLEOTIDE SEQUENCE [LARGE SCALE GENOMIC DNA]</scope>
    <source>
        <strain evidence="1">J2</strain>
    </source>
</reference>
<protein>
    <submittedName>
        <fullName evidence="1">Uncharacterized protein</fullName>
    </submittedName>
</protein>
<evidence type="ECO:0000313" key="2">
    <source>
        <dbReference type="Proteomes" id="UP000319783"/>
    </source>
</evidence>
<evidence type="ECO:0000313" key="1">
    <source>
        <dbReference type="EMBL" id="TLD43212.1"/>
    </source>
</evidence>
<name>A0A533QF16_9BACT</name>
<dbReference type="EMBL" id="SULG01000006">
    <property type="protein sequence ID" value="TLD43212.1"/>
    <property type="molecule type" value="Genomic_DNA"/>
</dbReference>
<proteinExistence type="predicted"/>
<comment type="caution">
    <text evidence="1">The sequence shown here is derived from an EMBL/GenBank/DDBJ whole genome shotgun (WGS) entry which is preliminary data.</text>
</comment>
<organism evidence="1 2">
    <name type="scientific">Candidatus Jettenia ecosi</name>
    <dbReference type="NCBI Taxonomy" id="2494326"/>
    <lineage>
        <taxon>Bacteria</taxon>
        <taxon>Pseudomonadati</taxon>
        <taxon>Planctomycetota</taxon>
        <taxon>Candidatus Brocadiia</taxon>
        <taxon>Candidatus Brocadiales</taxon>
        <taxon>Candidatus Brocadiaceae</taxon>
        <taxon>Candidatus Jettenia</taxon>
    </lineage>
</organism>
<gene>
    <name evidence="1" type="ORF">JETT_0516</name>
</gene>
<dbReference type="Proteomes" id="UP000319783">
    <property type="component" value="Unassembled WGS sequence"/>
</dbReference>
<dbReference type="AlphaFoldDB" id="A0A533QF16"/>
<accession>A0A533QF16</accession>